<name>A0A6M1RQX0_9BACT</name>
<dbReference type="InterPro" id="IPR011249">
    <property type="entry name" value="Metalloenz_LuxS/M16"/>
</dbReference>
<dbReference type="Pfam" id="PF05193">
    <property type="entry name" value="Peptidase_M16_C"/>
    <property type="match status" value="1"/>
</dbReference>
<comment type="caution">
    <text evidence="4">The sequence shown here is derived from an EMBL/GenBank/DDBJ whole genome shotgun (WGS) entry which is preliminary data.</text>
</comment>
<reference evidence="4 5" key="1">
    <citation type="submission" date="2020-02" db="EMBL/GenBank/DDBJ databases">
        <title>Draft genome sequence of Limisphaera ngatamarikiensis NGM72.4T, a thermophilic Verrucomicrobia grouped in subdivision 3.</title>
        <authorList>
            <person name="Carere C.R."/>
            <person name="Steen J."/>
            <person name="Hugenholtz P."/>
            <person name="Stott M.B."/>
        </authorList>
    </citation>
    <scope>NUCLEOTIDE SEQUENCE [LARGE SCALE GENOMIC DNA]</scope>
    <source>
        <strain evidence="4 5">NGM72.4</strain>
    </source>
</reference>
<evidence type="ECO:0000259" key="3">
    <source>
        <dbReference type="Pfam" id="PF05193"/>
    </source>
</evidence>
<dbReference type="SUPFAM" id="SSF63411">
    <property type="entry name" value="LuxS/MPP-like metallohydrolase"/>
    <property type="match status" value="2"/>
</dbReference>
<sequence length="541" mass="60394">MKPDRRRPSHPQEVPMPRSTPPHPPGKPPAGPTRSARWMRVWQGLWLTVVPNLCLAAAGDIPDRPEQLQFPPLQYEPPDPAAHRVVLRSGPVAYVIPDRELPLVNLVVLVRAGAYLDPPGQEGLADLTGYLLARGGTRSWAADDLEERLAFLAALLNSSLGDTQGAVSLNWLSKDMDEGLQLLREVLAHPRFQEDKLALRKQQLLQAMKQRNDHPASIEAREIGFLAHGDAFWANRLPTAASLDRIRREDLIRFHRQWFHPSNFVVAASGDFDRDAFIGKLEALFADWPFTGPPAPPVPTNTTFAPPGTYIVPKDINQGRVSLLLPGVTRDHPDFFPLMIMNDVLGGGGFTSRIVNRVRSDEGLAYAAGSSLPGGVHYPQPFRAAFQTKSRTVPYAISIVLDELKRIQTEPISNDELHTSQRAFIDSFPRRFATKAQTAQLFAQDELTGRYAREPDYWKRFRDRIAAVTRDDVLRVARQHLPLNRLVILIVGNKDEILLGHPDHPVSLFDLSPGPVIEWPLRDPLTLQPLGEPKPITPGRN</sequence>
<dbReference type="InterPro" id="IPR050361">
    <property type="entry name" value="MPP/UQCRC_Complex"/>
</dbReference>
<evidence type="ECO:0000256" key="1">
    <source>
        <dbReference type="SAM" id="MobiDB-lite"/>
    </source>
</evidence>
<dbReference type="PANTHER" id="PTHR11851">
    <property type="entry name" value="METALLOPROTEASE"/>
    <property type="match status" value="1"/>
</dbReference>
<dbReference type="AlphaFoldDB" id="A0A6M1RQX0"/>
<keyword evidence="5" id="KW-1185">Reference proteome</keyword>
<gene>
    <name evidence="4" type="ORF">G4L39_00230</name>
</gene>
<feature type="domain" description="Peptidase M16 N-terminal" evidence="2">
    <location>
        <begin position="104"/>
        <end position="215"/>
    </location>
</feature>
<dbReference type="InterPro" id="IPR011765">
    <property type="entry name" value="Pept_M16_N"/>
</dbReference>
<dbReference type="Pfam" id="PF00675">
    <property type="entry name" value="Peptidase_M16"/>
    <property type="match status" value="1"/>
</dbReference>
<proteinExistence type="predicted"/>
<accession>A0A6M1RQX0</accession>
<dbReference type="Gene3D" id="3.30.830.10">
    <property type="entry name" value="Metalloenzyme, LuxS/M16 peptidase-like"/>
    <property type="match status" value="2"/>
</dbReference>
<evidence type="ECO:0000313" key="5">
    <source>
        <dbReference type="Proteomes" id="UP000477311"/>
    </source>
</evidence>
<dbReference type="Proteomes" id="UP000477311">
    <property type="component" value="Unassembled WGS sequence"/>
</dbReference>
<organism evidence="4 5">
    <name type="scientific">Limisphaera ngatamarikiensis</name>
    <dbReference type="NCBI Taxonomy" id="1324935"/>
    <lineage>
        <taxon>Bacteria</taxon>
        <taxon>Pseudomonadati</taxon>
        <taxon>Verrucomicrobiota</taxon>
        <taxon>Verrucomicrobiia</taxon>
        <taxon>Limisphaerales</taxon>
        <taxon>Limisphaeraceae</taxon>
        <taxon>Limisphaera</taxon>
    </lineage>
</organism>
<evidence type="ECO:0000259" key="2">
    <source>
        <dbReference type="Pfam" id="PF00675"/>
    </source>
</evidence>
<feature type="domain" description="Peptidase M16 C-terminal" evidence="3">
    <location>
        <begin position="246"/>
        <end position="423"/>
    </location>
</feature>
<dbReference type="InterPro" id="IPR007863">
    <property type="entry name" value="Peptidase_M16_C"/>
</dbReference>
<dbReference type="PANTHER" id="PTHR11851:SF225">
    <property type="entry name" value="NON-PEPTIDASE HOMOLOG YMXG"/>
    <property type="match status" value="1"/>
</dbReference>
<evidence type="ECO:0000313" key="4">
    <source>
        <dbReference type="EMBL" id="NGO37834.1"/>
    </source>
</evidence>
<dbReference type="RefSeq" id="WP_165105022.1">
    <property type="nucleotide sequence ID" value="NZ_JAAKYA010000004.1"/>
</dbReference>
<dbReference type="EMBL" id="JAAKYA010000004">
    <property type="protein sequence ID" value="NGO37834.1"/>
    <property type="molecule type" value="Genomic_DNA"/>
</dbReference>
<dbReference type="GO" id="GO:0046872">
    <property type="term" value="F:metal ion binding"/>
    <property type="evidence" value="ECO:0007669"/>
    <property type="project" value="InterPro"/>
</dbReference>
<protein>
    <submittedName>
        <fullName evidence="4">Insulinase family protein</fullName>
    </submittedName>
</protein>
<feature type="compositionally biased region" description="Pro residues" evidence="1">
    <location>
        <begin position="18"/>
        <end position="31"/>
    </location>
</feature>
<feature type="region of interest" description="Disordered" evidence="1">
    <location>
        <begin position="1"/>
        <end position="34"/>
    </location>
</feature>